<feature type="signal peptide" evidence="2">
    <location>
        <begin position="1"/>
        <end position="16"/>
    </location>
</feature>
<name>A0A5E4QM65_9NEOP</name>
<accession>A0A5E4QM65</accession>
<dbReference type="EMBL" id="FZQP02003445">
    <property type="protein sequence ID" value="VVC98220.1"/>
    <property type="molecule type" value="Genomic_DNA"/>
</dbReference>
<feature type="compositionally biased region" description="Polar residues" evidence="1">
    <location>
        <begin position="202"/>
        <end position="214"/>
    </location>
</feature>
<dbReference type="AlphaFoldDB" id="A0A5E4QM65"/>
<feature type="compositionally biased region" description="Low complexity" evidence="1">
    <location>
        <begin position="254"/>
        <end position="293"/>
    </location>
</feature>
<evidence type="ECO:0000313" key="4">
    <source>
        <dbReference type="Proteomes" id="UP000324832"/>
    </source>
</evidence>
<evidence type="ECO:0000313" key="3">
    <source>
        <dbReference type="EMBL" id="VVC98220.1"/>
    </source>
</evidence>
<organism evidence="3 4">
    <name type="scientific">Leptidea sinapis</name>
    <dbReference type="NCBI Taxonomy" id="189913"/>
    <lineage>
        <taxon>Eukaryota</taxon>
        <taxon>Metazoa</taxon>
        <taxon>Ecdysozoa</taxon>
        <taxon>Arthropoda</taxon>
        <taxon>Hexapoda</taxon>
        <taxon>Insecta</taxon>
        <taxon>Pterygota</taxon>
        <taxon>Neoptera</taxon>
        <taxon>Endopterygota</taxon>
        <taxon>Lepidoptera</taxon>
        <taxon>Glossata</taxon>
        <taxon>Ditrysia</taxon>
        <taxon>Papilionoidea</taxon>
        <taxon>Pieridae</taxon>
        <taxon>Dismorphiinae</taxon>
        <taxon>Leptidea</taxon>
    </lineage>
</organism>
<feature type="compositionally biased region" description="Polar residues" evidence="1">
    <location>
        <begin position="231"/>
        <end position="253"/>
    </location>
</feature>
<feature type="compositionally biased region" description="Polar residues" evidence="1">
    <location>
        <begin position="114"/>
        <end position="125"/>
    </location>
</feature>
<evidence type="ECO:0000256" key="1">
    <source>
        <dbReference type="SAM" id="MobiDB-lite"/>
    </source>
</evidence>
<feature type="region of interest" description="Disordered" evidence="1">
    <location>
        <begin position="72"/>
        <end position="293"/>
    </location>
</feature>
<keyword evidence="4" id="KW-1185">Reference proteome</keyword>
<dbReference type="Proteomes" id="UP000324832">
    <property type="component" value="Unassembled WGS sequence"/>
</dbReference>
<feature type="compositionally biased region" description="Low complexity" evidence="1">
    <location>
        <begin position="215"/>
        <end position="230"/>
    </location>
</feature>
<gene>
    <name evidence="3" type="ORF">LSINAPIS_LOCUS9336</name>
</gene>
<keyword evidence="2" id="KW-0732">Signal</keyword>
<protein>
    <submittedName>
        <fullName evidence="3">Uncharacterized protein</fullName>
    </submittedName>
</protein>
<evidence type="ECO:0000256" key="2">
    <source>
        <dbReference type="SAM" id="SignalP"/>
    </source>
</evidence>
<reference evidence="3 4" key="1">
    <citation type="submission" date="2017-07" db="EMBL/GenBank/DDBJ databases">
        <authorList>
            <person name="Talla V."/>
            <person name="Backstrom N."/>
        </authorList>
    </citation>
    <scope>NUCLEOTIDE SEQUENCE [LARGE SCALE GENOMIC DNA]</scope>
</reference>
<feature type="compositionally biased region" description="Polar residues" evidence="1">
    <location>
        <begin position="150"/>
        <end position="194"/>
    </location>
</feature>
<feature type="chain" id="PRO_5023078407" evidence="2">
    <location>
        <begin position="17"/>
        <end position="293"/>
    </location>
</feature>
<sequence length="293" mass="30403">MFRVVALSWMVSCVLAAPADVPPESLQPTKLPMKKFCPKLRGDLQAAMKAGRVTKAMKFTYIADENGFQPIGDHIPRAPAPVQTTSAEKSGRALKPQTDSSESASAPEAKLSVASPSQPLLQNRNVEPEVESRETESKASPAVAPEATSEGAQSDVTLAPTNQGDRTTVPSTDSESTSTVATVTQEVDANPSTDKSTEAEAISSTVSNDQPSTESYTSTPSLSDPTSTISNTESPVSTVSDQQTSTANNDQQISTEASEAPASTESSSTSESVTPTSGTPESSEAVSSTTTVA</sequence>
<proteinExistence type="predicted"/>
<feature type="compositionally biased region" description="Basic and acidic residues" evidence="1">
    <location>
        <begin position="126"/>
        <end position="137"/>
    </location>
</feature>